<gene>
    <name evidence="1" type="ORF">E1163_11205</name>
</gene>
<dbReference type="RefSeq" id="WP_155171686.1">
    <property type="nucleotide sequence ID" value="NZ_BAAAFL010000019.1"/>
</dbReference>
<evidence type="ECO:0000313" key="1">
    <source>
        <dbReference type="EMBL" id="MTI25511.1"/>
    </source>
</evidence>
<comment type="caution">
    <text evidence="1">The sequence shown here is derived from an EMBL/GenBank/DDBJ whole genome shotgun (WGS) entry which is preliminary data.</text>
</comment>
<evidence type="ECO:0000313" key="2">
    <source>
        <dbReference type="Proteomes" id="UP000798808"/>
    </source>
</evidence>
<keyword evidence="2" id="KW-1185">Reference proteome</keyword>
<organism evidence="1 2">
    <name type="scientific">Fulvivirga kasyanovii</name>
    <dbReference type="NCBI Taxonomy" id="396812"/>
    <lineage>
        <taxon>Bacteria</taxon>
        <taxon>Pseudomonadati</taxon>
        <taxon>Bacteroidota</taxon>
        <taxon>Cytophagia</taxon>
        <taxon>Cytophagales</taxon>
        <taxon>Fulvivirgaceae</taxon>
        <taxon>Fulvivirga</taxon>
    </lineage>
</organism>
<protein>
    <submittedName>
        <fullName evidence="1">Uncharacterized protein</fullName>
    </submittedName>
</protein>
<name>A0ABW9RP92_9BACT</name>
<dbReference type="EMBL" id="SMLW01000521">
    <property type="protein sequence ID" value="MTI25511.1"/>
    <property type="molecule type" value="Genomic_DNA"/>
</dbReference>
<accession>A0ABW9RP92</accession>
<sequence>MESTERPTDEQVDKLMNAVLKEREVTLNPVQEVKFRHACIKSYMENPDVSFGDLIIAANIYLNYILRFPDLSL</sequence>
<proteinExistence type="predicted"/>
<reference evidence="1 2" key="1">
    <citation type="submission" date="2019-02" db="EMBL/GenBank/DDBJ databases">
        <authorList>
            <person name="Goldberg S.R."/>
            <person name="Haltli B.A."/>
            <person name="Correa H."/>
            <person name="Russell K.G."/>
        </authorList>
    </citation>
    <scope>NUCLEOTIDE SEQUENCE [LARGE SCALE GENOMIC DNA]</scope>
    <source>
        <strain evidence="1 2">JCM 16186</strain>
    </source>
</reference>
<dbReference type="Proteomes" id="UP000798808">
    <property type="component" value="Unassembled WGS sequence"/>
</dbReference>